<feature type="region of interest" description="Disordered" evidence="4">
    <location>
        <begin position="830"/>
        <end position="863"/>
    </location>
</feature>
<feature type="compositionally biased region" description="Low complexity" evidence="4">
    <location>
        <begin position="631"/>
        <end position="643"/>
    </location>
</feature>
<protein>
    <recommendedName>
        <fullName evidence="10">Fibronectin type-III domain-containing protein</fullName>
    </recommendedName>
</protein>
<dbReference type="InterPro" id="IPR042469">
    <property type="entry name" value="HECTD3"/>
</dbReference>
<dbReference type="PROSITE" id="PS50853">
    <property type="entry name" value="FN3"/>
    <property type="match status" value="1"/>
</dbReference>
<dbReference type="EMBL" id="FN648026">
    <property type="protein sequence ID" value="CBJ29394.1"/>
    <property type="molecule type" value="Genomic_DNA"/>
</dbReference>
<feature type="compositionally biased region" description="Polar residues" evidence="4">
    <location>
        <begin position="1540"/>
        <end position="1549"/>
    </location>
</feature>
<feature type="compositionally biased region" description="Acidic residues" evidence="4">
    <location>
        <begin position="1886"/>
        <end position="1896"/>
    </location>
</feature>
<feature type="region of interest" description="Disordered" evidence="4">
    <location>
        <begin position="2095"/>
        <end position="2115"/>
    </location>
</feature>
<keyword evidence="2" id="KW-0175">Coiled coil</keyword>
<dbReference type="Gene3D" id="2.30.30.40">
    <property type="entry name" value="SH3 Domains"/>
    <property type="match status" value="1"/>
</dbReference>
<feature type="region of interest" description="Disordered" evidence="4">
    <location>
        <begin position="3689"/>
        <end position="3723"/>
    </location>
</feature>
<dbReference type="GO" id="GO:0004842">
    <property type="term" value="F:ubiquitin-protein transferase activity"/>
    <property type="evidence" value="ECO:0007669"/>
    <property type="project" value="InterPro"/>
</dbReference>
<feature type="region of interest" description="Disordered" evidence="4">
    <location>
        <begin position="2630"/>
        <end position="2674"/>
    </location>
</feature>
<dbReference type="InterPro" id="IPR036116">
    <property type="entry name" value="FN3_sf"/>
</dbReference>
<dbReference type="eggNOG" id="KOG2242">
    <property type="taxonomic scope" value="Eukaryota"/>
</dbReference>
<feature type="region of interest" description="Disordered" evidence="4">
    <location>
        <begin position="1532"/>
        <end position="1561"/>
    </location>
</feature>
<feature type="domain" description="B30.2/SPRY" evidence="5">
    <location>
        <begin position="2136"/>
        <end position="2361"/>
    </location>
</feature>
<dbReference type="Pfam" id="PF00632">
    <property type="entry name" value="HECT"/>
    <property type="match status" value="1"/>
</dbReference>
<keyword evidence="9" id="KW-1185">Reference proteome</keyword>
<dbReference type="Gene3D" id="2.60.120.200">
    <property type="match status" value="1"/>
</dbReference>
<evidence type="ECO:0000259" key="7">
    <source>
        <dbReference type="PROSITE" id="PS50853"/>
    </source>
</evidence>
<dbReference type="STRING" id="2880.D7FKJ2"/>
<feature type="region of interest" description="Disordered" evidence="4">
    <location>
        <begin position="1845"/>
        <end position="1869"/>
    </location>
</feature>
<proteinExistence type="predicted"/>
<feature type="region of interest" description="Disordered" evidence="4">
    <location>
        <begin position="3258"/>
        <end position="3293"/>
    </location>
</feature>
<dbReference type="InterPro" id="IPR003961">
    <property type="entry name" value="FN3_dom"/>
</dbReference>
<dbReference type="Gene3D" id="3.30.2160.10">
    <property type="entry name" value="Hect, E3 ligase catalytic domain"/>
    <property type="match status" value="1"/>
</dbReference>
<dbReference type="PROSITE" id="PS50188">
    <property type="entry name" value="B302_SPRY"/>
    <property type="match status" value="1"/>
</dbReference>
<feature type="compositionally biased region" description="Basic and acidic residues" evidence="4">
    <location>
        <begin position="1308"/>
        <end position="1336"/>
    </location>
</feature>
<dbReference type="InterPro" id="IPR043136">
    <property type="entry name" value="B30.2/SPRY_sf"/>
</dbReference>
<feature type="region of interest" description="Disordered" evidence="4">
    <location>
        <begin position="3181"/>
        <end position="3208"/>
    </location>
</feature>
<dbReference type="InterPro" id="IPR000569">
    <property type="entry name" value="HECT_dom"/>
</dbReference>
<dbReference type="SMART" id="SM00119">
    <property type="entry name" value="HECTc"/>
    <property type="match status" value="1"/>
</dbReference>
<organism evidence="8 9">
    <name type="scientific">Ectocarpus siliculosus</name>
    <name type="common">Brown alga</name>
    <name type="synonym">Conferva siliculosa</name>
    <dbReference type="NCBI Taxonomy" id="2880"/>
    <lineage>
        <taxon>Eukaryota</taxon>
        <taxon>Sar</taxon>
        <taxon>Stramenopiles</taxon>
        <taxon>Ochrophyta</taxon>
        <taxon>PX clade</taxon>
        <taxon>Phaeophyceae</taxon>
        <taxon>Ectocarpales</taxon>
        <taxon>Ectocarpaceae</taxon>
        <taxon>Ectocarpus</taxon>
    </lineage>
</organism>
<dbReference type="PANTHER" id="PTHR46654">
    <property type="entry name" value="E3 UBIQUITIN-PROTEIN LIGASE HECTD3"/>
    <property type="match status" value="1"/>
</dbReference>
<reference evidence="8 9" key="1">
    <citation type="journal article" date="2010" name="Nature">
        <title>The Ectocarpus genome and the independent evolution of multicellularity in brown algae.</title>
        <authorList>
            <person name="Cock J.M."/>
            <person name="Sterck L."/>
            <person name="Rouze P."/>
            <person name="Scornet D."/>
            <person name="Allen A.E."/>
            <person name="Amoutzias G."/>
            <person name="Anthouard V."/>
            <person name="Artiguenave F."/>
            <person name="Aury J.M."/>
            <person name="Badger J.H."/>
            <person name="Beszteri B."/>
            <person name="Billiau K."/>
            <person name="Bonnet E."/>
            <person name="Bothwell J.H."/>
            <person name="Bowler C."/>
            <person name="Boyen C."/>
            <person name="Brownlee C."/>
            <person name="Carrano C.J."/>
            <person name="Charrier B."/>
            <person name="Cho G.Y."/>
            <person name="Coelho S.M."/>
            <person name="Collen J."/>
            <person name="Corre E."/>
            <person name="Da Silva C."/>
            <person name="Delage L."/>
            <person name="Delaroque N."/>
            <person name="Dittami S.M."/>
            <person name="Doulbeau S."/>
            <person name="Elias M."/>
            <person name="Farnham G."/>
            <person name="Gachon C.M."/>
            <person name="Gschloessl B."/>
            <person name="Heesch S."/>
            <person name="Jabbari K."/>
            <person name="Jubin C."/>
            <person name="Kawai H."/>
            <person name="Kimura K."/>
            <person name="Kloareg B."/>
            <person name="Kupper F.C."/>
            <person name="Lang D."/>
            <person name="Le Bail A."/>
            <person name="Leblanc C."/>
            <person name="Lerouge P."/>
            <person name="Lohr M."/>
            <person name="Lopez P.J."/>
            <person name="Martens C."/>
            <person name="Maumus F."/>
            <person name="Michel G."/>
            <person name="Miranda-Saavedra D."/>
            <person name="Morales J."/>
            <person name="Moreau H."/>
            <person name="Motomura T."/>
            <person name="Nagasato C."/>
            <person name="Napoli C.A."/>
            <person name="Nelson D.R."/>
            <person name="Nyvall-Collen P."/>
            <person name="Peters A.F."/>
            <person name="Pommier C."/>
            <person name="Potin P."/>
            <person name="Poulain J."/>
            <person name="Quesneville H."/>
            <person name="Read B."/>
            <person name="Rensing S.A."/>
            <person name="Ritter A."/>
            <person name="Rousvoal S."/>
            <person name="Samanta M."/>
            <person name="Samson G."/>
            <person name="Schroeder D.C."/>
            <person name="Segurens B."/>
            <person name="Strittmatter M."/>
            <person name="Tonon T."/>
            <person name="Tregear J.W."/>
            <person name="Valentin K."/>
            <person name="von Dassow P."/>
            <person name="Yamagishi T."/>
            <person name="Van de Peer Y."/>
            <person name="Wincker P."/>
        </authorList>
    </citation>
    <scope>NUCLEOTIDE SEQUENCE [LARGE SCALE GENOMIC DNA]</scope>
    <source>
        <strain evidence="9">Ec32 / CCAP1310/4</strain>
    </source>
</reference>
<dbReference type="InterPro" id="IPR001870">
    <property type="entry name" value="B30.2/SPRY"/>
</dbReference>
<dbReference type="Pfam" id="PF00622">
    <property type="entry name" value="SPRY"/>
    <property type="match status" value="1"/>
</dbReference>
<evidence type="ECO:0000313" key="9">
    <source>
        <dbReference type="Proteomes" id="UP000002630"/>
    </source>
</evidence>
<dbReference type="CDD" id="cd11709">
    <property type="entry name" value="SPRY"/>
    <property type="match status" value="1"/>
</dbReference>
<feature type="region of interest" description="Disordered" evidence="4">
    <location>
        <begin position="1307"/>
        <end position="1355"/>
    </location>
</feature>
<dbReference type="CDD" id="cd00063">
    <property type="entry name" value="FN3"/>
    <property type="match status" value="1"/>
</dbReference>
<dbReference type="eggNOG" id="KOG1426">
    <property type="taxonomic scope" value="Eukaryota"/>
</dbReference>
<feature type="region of interest" description="Disordered" evidence="4">
    <location>
        <begin position="101"/>
        <end position="146"/>
    </location>
</feature>
<dbReference type="Proteomes" id="UP000002630">
    <property type="component" value="Linkage Group LG26"/>
</dbReference>
<feature type="region of interest" description="Disordered" evidence="4">
    <location>
        <begin position="389"/>
        <end position="432"/>
    </location>
</feature>
<dbReference type="SUPFAM" id="SSF56204">
    <property type="entry name" value="Hect, E3 ligase catalytic domain"/>
    <property type="match status" value="1"/>
</dbReference>
<feature type="domain" description="HECT" evidence="6">
    <location>
        <begin position="3872"/>
        <end position="4221"/>
    </location>
</feature>
<dbReference type="Gene3D" id="3.90.1750.10">
    <property type="entry name" value="Hect, E3 ligase catalytic domains"/>
    <property type="match status" value="1"/>
</dbReference>
<feature type="region of interest" description="Disordered" evidence="4">
    <location>
        <begin position="606"/>
        <end position="643"/>
    </location>
</feature>
<dbReference type="InParanoid" id="D7FKJ2"/>
<evidence type="ECO:0000259" key="6">
    <source>
        <dbReference type="PROSITE" id="PS50237"/>
    </source>
</evidence>
<feature type="region of interest" description="Disordered" evidence="4">
    <location>
        <begin position="254"/>
        <end position="283"/>
    </location>
</feature>
<evidence type="ECO:0000256" key="1">
    <source>
        <dbReference type="ARBA" id="ARBA00022786"/>
    </source>
</evidence>
<evidence type="ECO:0000256" key="3">
    <source>
        <dbReference type="PROSITE-ProRule" id="PRU00104"/>
    </source>
</evidence>
<feature type="compositionally biased region" description="Polar residues" evidence="4">
    <location>
        <begin position="2771"/>
        <end position="2781"/>
    </location>
</feature>
<feature type="compositionally biased region" description="Low complexity" evidence="4">
    <location>
        <begin position="1763"/>
        <end position="1780"/>
    </location>
</feature>
<keyword evidence="1 3" id="KW-0833">Ubl conjugation pathway</keyword>
<feature type="region of interest" description="Disordered" evidence="4">
    <location>
        <begin position="1886"/>
        <end position="1911"/>
    </location>
</feature>
<feature type="active site" description="Glycyl thioester intermediate" evidence="3">
    <location>
        <position position="4175"/>
    </location>
</feature>
<dbReference type="OrthoDB" id="239701at2759"/>
<dbReference type="Pfam" id="PF13385">
    <property type="entry name" value="Laminin_G_3"/>
    <property type="match status" value="1"/>
</dbReference>
<dbReference type="SMART" id="SM00060">
    <property type="entry name" value="FN3"/>
    <property type="match status" value="1"/>
</dbReference>
<dbReference type="SMART" id="SM00449">
    <property type="entry name" value="SPRY"/>
    <property type="match status" value="1"/>
</dbReference>
<feature type="domain" description="Fibronectin type-III" evidence="7">
    <location>
        <begin position="1928"/>
        <end position="2017"/>
    </location>
</feature>
<feature type="region of interest" description="Disordered" evidence="4">
    <location>
        <begin position="2544"/>
        <end position="2567"/>
    </location>
</feature>
<gene>
    <name evidence="8" type="ORF">Esi_0144_0066</name>
</gene>
<dbReference type="InterPro" id="IPR013783">
    <property type="entry name" value="Ig-like_fold"/>
</dbReference>
<dbReference type="Gene3D" id="2.60.40.10">
    <property type="entry name" value="Immunoglobulins"/>
    <property type="match status" value="1"/>
</dbReference>
<evidence type="ECO:0000313" key="8">
    <source>
        <dbReference type="EMBL" id="CBJ29394.1"/>
    </source>
</evidence>
<name>D7FKJ2_ECTSI</name>
<feature type="region of interest" description="Disordered" evidence="4">
    <location>
        <begin position="2771"/>
        <end position="2793"/>
    </location>
</feature>
<dbReference type="Gene3D" id="2.60.120.920">
    <property type="match status" value="1"/>
</dbReference>
<dbReference type="PROSITE" id="PS50237">
    <property type="entry name" value="HECT"/>
    <property type="match status" value="1"/>
</dbReference>
<dbReference type="InterPro" id="IPR003877">
    <property type="entry name" value="SPRY_dom"/>
</dbReference>
<dbReference type="Gene3D" id="3.30.2410.10">
    <property type="entry name" value="Hect, E3 ligase catalytic domain"/>
    <property type="match status" value="1"/>
</dbReference>
<evidence type="ECO:0000259" key="5">
    <source>
        <dbReference type="PROSITE" id="PS50188"/>
    </source>
</evidence>
<dbReference type="EMBL" id="FN649751">
    <property type="protein sequence ID" value="CBJ29394.1"/>
    <property type="molecule type" value="Genomic_DNA"/>
</dbReference>
<dbReference type="InterPro" id="IPR035983">
    <property type="entry name" value="Hect_E3_ubiquitin_ligase"/>
</dbReference>
<evidence type="ECO:0000256" key="2">
    <source>
        <dbReference type="ARBA" id="ARBA00023054"/>
    </source>
</evidence>
<accession>D7FKJ2</accession>
<evidence type="ECO:0008006" key="10">
    <source>
        <dbReference type="Google" id="ProtNLM"/>
    </source>
</evidence>
<sequence>MLEETRLWAEAARARGQLGVNREGSTSAAVIEGGDEAEPAPPSADDVDRLVAVLCLLGGQFEGLYPGGRVLCRLPPGESSSEVPGGWEDRPTVEATVLRLPFSGTKSPGGNSKPVGDLPADETTSADGGSGDGAGSSGVESAEGQRHMASRVFSARLLPRPAGCTRPLDVYEGLADEGFSRDAEASTAVARPVHEQRRLERQERLMQEHRALSLRMQGGRFGRVSRPHGQGRINVGGEQPLPIVGQSLLLSRRGRGEEGMATTDNPAGGGSVSASASHRRQQPVSACEELVTVGFSRDDRGVAPAPRAFTVPADSVTLVHKGVPGALVRTLTSYALEFLPGLKAMLEAETTFRGEDHMWPISVAGAETVELSFDPMSRVARPEDHIALSWRTPSGGSGHRRVCPCSPANHSSGRGGPRPCEDDDGGSQAWPGVGVEPPLLVMAGELTVRFVTDIALDPTSAEAGAASGGGDDETSGARPTATRAWGFRLTAVSPKVSPKTPRPQPPSKARATLCDLRARASLGLASLLEHGEMSARLAPVLPVLVKAALGAASEVAIGGDIPGAGTPQPWLERRLARAYDLLHRQRGPPSRLPEADFVQFPYSIGATPPPQRDTLGESSTAVATSADRLVTSPSTDSCSSGSTAPEAGYVGGALPLEQFSSTAVGLCSDYPWPRWDKESRRYVVCIGGVAAFDKPKLANGDGSSSRQLARLRHGATVAVVAQQRDWLKVIYDSKAVFTPTTDDQLRHSTSLADFWVRQRQDGTFFLMPEALAGKELDMEMVPDCPDLGSKEGGEIVSMLLGDEYDDEEDARFAPLEGEIDRTDAERKAARSTEGWDAATTHSPGDVGGGKAIADDDDQRDVEGQTGGALWASTVDTLCAATATYGVSALLAVAARWQAGAGKPSYLDLFGSARSLWEFLRLTSVIEKGDLQSAAFSTLKQHVGERVASEGGGAFGGRLTGHALGALRNLAAQPRIKAVARVFETPHPYQNNMNVEWDVYLPEAKRIKVVFDPRSRTETSCDWVDIILQDPDGAAVPSILSRGLHHRFHGQGGRENFPGFGGRLPLWLEGNRFVARFQSDPTATDWGVRFTAYGILDCDGRDSSGCNGNGTVVDGLNVDDASCGPTNGAAQGVATPAPTGVVTGTTTVAVPTLVAKGRAGAREVELCCWVLDSLSREGHAMPEVASRLCDNSALEAFEACLKTFSQERRLSILRFITGIVARVGPTAGAEVTAAGSSAVADSPNSRASAHPSYADTCRLLQAVLSLAETQRAIEDGCSVASPYLQGLVECTVVLRNFLVDFADWPKSPGPEKDRLGTPPRADHAAERDAKEAERHCDLSPGAETANASPAATRESPKTLERKLLGGGGAGAEAVEDVASIWSALRDFSRGTAPGRLLVKDFLPMLTEACSVIVQSAHPFDRLAQRRVVLVPGAVGVQVRFDHRTEMRQDDRIVIRDPARRQPVAGRSVVATTLSQHADSGCWSGIGKDAPMVESCNLLRDGGELGFSGLSGGRSDDLPLVSVGDHVVRGPDWAFGDEDCSGRQQQGSSRIGTDPSAQASASSRCSRPRIGVVVALEKWGERDAAGVRVRWATEYVDTAAAAAAGAKRDQGREGFEALYCVQNPAHVCVVERGGDDRARRPIVRAGSSVEVEVVPGASGKGDETTPPTSGSPSDAHLFRFDGESTHVDLPSYRGMRLEGDFTLEVWAWLDLGCAHDGKTKCVVSRVLHQPYHQGRPAAKARRSPSGEHARRAPSSLATADGSEQPGGVVAAGAAAPPRVDGGLSPMEGTRLVSPPASSPGNAHVGVKEVDQHGADEVGRGGAGWERVRLEKGLTSASGAVNGFADGGLPQPLLPSGGTGAGDNERGDEEKTDRYACGEESIFVEGDDGIEESEDDENDCEVREDNGRANSYEADDNGKLSLSFEDAVPSAPQDVVISSVTDSSIKMSWSPPTRVGRPALHSYIICLDDVEIASVGADTLEFSNTNRPPGSLCTYSVAARGAAGTSPCCAPVVAGTTTEDDTRTQLALWVGGRGEIEFSMENERGKGVLLGAGQFREGMWTHMAVSVEGRRVSMFVDGERRASGTFVGHRLFSGSPSLSAYDHQHQHQHRRPSAEPLRLGSRGAQDFWRGRLCGMRVWGAASQALDIRRRFSSLPSASFVRPAPPSSFGVEVPGTQKTICRLRLHAPLPDPSDGEVYLTPPGAPVRDRERKAYYEVVLRSGGCMQIGWALPSSCPSSHILAVGADDKSWAVDGKRSAKWHGNVLPAPSPAYAHGVPHGADWEWAAGDTIGCAVDLDEGVMSFSHNGRNLGEAFNRATTGRGVGRYRVIAPRGVECRLGVDEQSPVVETYPAGTVLQVSRLERLSRGGRLRLRTAAGWVAERDVDDPDDFHLERLERDTSDSADYGTGPERCVFVDVLRSASESAAPGRGREGCLRPVTPLHECKDIAVGEGWSDVVATPEGSADGCLVTAAHTQDATPGKGQPPPTRSLLTRGVNVGTADVATFFIELFVPACEPAATDAFDGGRWAWGVVLADFNAYLTTQCRATSTTRDGGGGGGGGSSGDETVAPGHEVALDGDKDRRQSTAGGSLHVVVDGPGGVFHAIPVCSAFRGRWMNMRIVAHRSGESLLVCTPGAEQPHDHQQATDSDATSAIPRDHEDASVSTSTKAGAGHQQHRLRDLERLVSAAHRRRMEEPTARPSLVLARQRLRQIWSGEVPPPVPHSTTAGITTEVGASAATANGFPPQGRTTTHSTLIVRHPLLSPGRVALGTTVSLSRNCTGTTTPRPTHGNDGDVGPAQRRSVTAWEHPGLQTPARFEPVPLPAGLSTRTVAGGRGLWAWAPVPRSEAFLAMGLVFTAEPEPPSLTDVRCARKELVVNAQPHKCKAVTLQRTTEQPGEQRGVEDTDQCCEEIIIVEEMGVCVPKNGSAWGLSPRVVLGDTGTNLGRRQPRWDGLMPSISGTAGQGMVVNIGHLPFRYPMNGYAPVSQVAHADARFVLQVYDDANRMWQDVRPSHGLMDGRAPPRAPELIGSWSLCARTSATDTADGRYLANDVFVEFAAHTPPPSAHNSSGGDGKLVRLPPARAGGTLEAAAPGGPPMPKEEQERFETFAALVWGEQGQALASNAELVRYVNAVASRKGLSKEALLTCDWAALQPPGTDLADWPLLQSMAASRTAATVATAYVVSPRPSSGDGGGGVEETKQSDPPGGARQGVVAAMDDNDGRYDEWVVAKAVASGPERRGVRVRKTPVEYGNVLWRLPSGQAARLLPPLPPPPPGGRGTSESSTGGAGWRRVRGAGGDTGWLPITSIDATGSPVPSPLERVWARRFILDWFSPEAAGWPRGEEGDNEGGLEARAAASSLDVKEGGDDGAAVRSHSPISAARLLGNSDALLLSAVDAGGGDDRGTLLVTGKWTVGLVTDMLTVTTRTSGCTRIEVPPVARDGSASSVGGKAEQTADPLPVLVDGLVFGFRAVDGLLVVTRAFPTATGEGTLQYGQRVEQQALAWLGGLDEGAEVSFSIVDSGQDVVFSCREVGAPRRTATVRTKCRDTWGRGRVALGCRSVKTESSTSGWVRVTSQAHGATVRSGRSIDADGVVGRIPCGTVVPFDSAVLYHSPGAPDRVGIEPVIRYRCLATATTPAGWISERGRYANHPYRICEQILARPQQTPASISHVSVARVQSPASFVGGDTLAGRSSFFRDQPLPPVRKAGNAGSTAEETPGEEDQQRRESEWQQRLGELAVLPTRFHLLQQLNRGVSKVLRYVDLSQGDLPWSVARLLSRCRHLVFFALRQEAWQAELARTSRPPAAAAVAHSSGEATPPSLELRLSRGRAARHAGLGTLRADQKGRQTLFCQAFFSLRNTEESLFRLRPGEVLYSTVFVGEHAHDAGGPYRESFAEYCAELQSGALPLLIKCPNSVNDVGINREKWLPNPAIGKVGPSAALHAEMLGFLGRLMGVAIRSQEPLDLDLPSIVWKQLVRSPITRDDLEAVDFALTQSLKAVRNIHLRGVATDEAFRDLGLGGFEVATADGGRAGLPTPGGAAREVTLDNRLEFADMAEEFKMREYRVPVEAIRRGLASVVPIEHLRLFSWDELEVFVCGRKEVDVDLLEACTEYTLCCRQDSHVSAFWDVLRSFSPREKSLFLRFAWGRSRLPLSADQFHQAFKIQAFARTPADAYLPVAHTCFFSLELPRYSSREVLETKLRYAISNCRAMDADDTSVGRTAAGLGWGGDP</sequence>
<feature type="compositionally biased region" description="Basic and acidic residues" evidence="4">
    <location>
        <begin position="1860"/>
        <end position="1869"/>
    </location>
</feature>
<dbReference type="InterPro" id="IPR013320">
    <property type="entry name" value="ConA-like_dom_sf"/>
</dbReference>
<feature type="region of interest" description="Disordered" evidence="4">
    <location>
        <begin position="1730"/>
        <end position="1799"/>
    </location>
</feature>
<evidence type="ECO:0000256" key="4">
    <source>
        <dbReference type="SAM" id="MobiDB-lite"/>
    </source>
</evidence>
<dbReference type="PANTHER" id="PTHR46654:SF1">
    <property type="entry name" value="E3 UBIQUITIN-PROTEIN LIGASE HECTD3"/>
    <property type="match status" value="1"/>
</dbReference>
<feature type="region of interest" description="Disordered" evidence="4">
    <location>
        <begin position="1653"/>
        <end position="1672"/>
    </location>
</feature>
<feature type="compositionally biased region" description="Gly residues" evidence="4">
    <location>
        <begin position="2548"/>
        <end position="2558"/>
    </location>
</feature>
<dbReference type="SUPFAM" id="SSF49265">
    <property type="entry name" value="Fibronectin type III"/>
    <property type="match status" value="1"/>
</dbReference>
<dbReference type="SUPFAM" id="SSF49899">
    <property type="entry name" value="Concanavalin A-like lectins/glucanases"/>
    <property type="match status" value="2"/>
</dbReference>